<dbReference type="EMBL" id="BMAC01000167">
    <property type="protein sequence ID" value="GFP88351.1"/>
    <property type="molecule type" value="Genomic_DNA"/>
</dbReference>
<feature type="compositionally biased region" description="Polar residues" evidence="4">
    <location>
        <begin position="7"/>
        <end position="24"/>
    </location>
</feature>
<dbReference type="Proteomes" id="UP000653305">
    <property type="component" value="Unassembled WGS sequence"/>
</dbReference>
<evidence type="ECO:0000256" key="3">
    <source>
        <dbReference type="ARBA" id="ARBA00033330"/>
    </source>
</evidence>
<comment type="caution">
    <text evidence="5">The sequence shown here is derived from an EMBL/GenBank/DDBJ whole genome shotgun (WGS) entry which is preliminary data.</text>
</comment>
<name>A0A830C222_9LAMI</name>
<dbReference type="OrthoDB" id="5399166at2759"/>
<evidence type="ECO:0000256" key="2">
    <source>
        <dbReference type="ARBA" id="ARBA00023054"/>
    </source>
</evidence>
<accession>A0A830C222</accession>
<reference evidence="5" key="1">
    <citation type="submission" date="2020-07" db="EMBL/GenBank/DDBJ databases">
        <title>Ethylene signaling mediates host invasion by parasitic plants.</title>
        <authorList>
            <person name="Yoshida S."/>
        </authorList>
    </citation>
    <scope>NUCLEOTIDE SEQUENCE</scope>
    <source>
        <strain evidence="5">Okayama</strain>
    </source>
</reference>
<dbReference type="InterPro" id="IPR017246">
    <property type="entry name" value="Snapin"/>
</dbReference>
<feature type="region of interest" description="Disordered" evidence="4">
    <location>
        <begin position="1"/>
        <end position="64"/>
    </location>
</feature>
<dbReference type="AlphaFoldDB" id="A0A830C222"/>
<dbReference type="PANTHER" id="PTHR31305">
    <property type="entry name" value="SNARE-ASSOCIATED PROTEIN SNAPIN"/>
    <property type="match status" value="1"/>
</dbReference>
<dbReference type="GO" id="GO:0032418">
    <property type="term" value="P:lysosome localization"/>
    <property type="evidence" value="ECO:0007669"/>
    <property type="project" value="TreeGrafter"/>
</dbReference>
<protein>
    <recommendedName>
        <fullName evidence="3">Biogenesis of lysosome-related organelles complex 1 subunit 7</fullName>
    </recommendedName>
</protein>
<gene>
    <name evidence="5" type="ORF">PHJA_000978800</name>
</gene>
<dbReference type="Pfam" id="PF14712">
    <property type="entry name" value="Snapin_Pallidin"/>
    <property type="match status" value="1"/>
</dbReference>
<dbReference type="GO" id="GO:0099078">
    <property type="term" value="C:BORC complex"/>
    <property type="evidence" value="ECO:0007669"/>
    <property type="project" value="TreeGrafter"/>
</dbReference>
<dbReference type="GO" id="GO:0006886">
    <property type="term" value="P:intracellular protein transport"/>
    <property type="evidence" value="ECO:0007669"/>
    <property type="project" value="InterPro"/>
</dbReference>
<dbReference type="InterPro" id="IPR028119">
    <property type="entry name" value="Snapin/Pallidin/Snn1"/>
</dbReference>
<evidence type="ECO:0000256" key="1">
    <source>
        <dbReference type="ARBA" id="ARBA00006111"/>
    </source>
</evidence>
<dbReference type="GO" id="GO:0000149">
    <property type="term" value="F:SNARE binding"/>
    <property type="evidence" value="ECO:0007669"/>
    <property type="project" value="TreeGrafter"/>
</dbReference>
<dbReference type="GO" id="GO:0008333">
    <property type="term" value="P:endosome to lysosome transport"/>
    <property type="evidence" value="ECO:0007669"/>
    <property type="project" value="TreeGrafter"/>
</dbReference>
<keyword evidence="2" id="KW-0175">Coiled coil</keyword>
<evidence type="ECO:0000313" key="5">
    <source>
        <dbReference type="EMBL" id="GFP88351.1"/>
    </source>
</evidence>
<comment type="similarity">
    <text evidence="1">Belongs to the SNAPIN family.</text>
</comment>
<dbReference type="PANTHER" id="PTHR31305:SF2">
    <property type="entry name" value="SNARE-ASSOCIATED PROTEIN SNAPIN"/>
    <property type="match status" value="1"/>
</dbReference>
<dbReference type="GO" id="GO:0031083">
    <property type="term" value="C:BLOC-1 complex"/>
    <property type="evidence" value="ECO:0007669"/>
    <property type="project" value="InterPro"/>
</dbReference>
<dbReference type="GO" id="GO:0007040">
    <property type="term" value="P:lysosome organization"/>
    <property type="evidence" value="ECO:0007669"/>
    <property type="project" value="TreeGrafter"/>
</dbReference>
<evidence type="ECO:0000256" key="4">
    <source>
        <dbReference type="SAM" id="MobiDB-lite"/>
    </source>
</evidence>
<keyword evidence="6" id="KW-1185">Reference proteome</keyword>
<organism evidence="5 6">
    <name type="scientific">Phtheirospermum japonicum</name>
    <dbReference type="NCBI Taxonomy" id="374723"/>
    <lineage>
        <taxon>Eukaryota</taxon>
        <taxon>Viridiplantae</taxon>
        <taxon>Streptophyta</taxon>
        <taxon>Embryophyta</taxon>
        <taxon>Tracheophyta</taxon>
        <taxon>Spermatophyta</taxon>
        <taxon>Magnoliopsida</taxon>
        <taxon>eudicotyledons</taxon>
        <taxon>Gunneridae</taxon>
        <taxon>Pentapetalae</taxon>
        <taxon>asterids</taxon>
        <taxon>lamiids</taxon>
        <taxon>Lamiales</taxon>
        <taxon>Orobanchaceae</taxon>
        <taxon>Orobanchaceae incertae sedis</taxon>
        <taxon>Phtheirospermum</taxon>
    </lineage>
</organism>
<proteinExistence type="inferred from homology"/>
<evidence type="ECO:0000313" key="6">
    <source>
        <dbReference type="Proteomes" id="UP000653305"/>
    </source>
</evidence>
<sequence>MADGDPNDNQSDSTALDFSDTNTDGDNKDLSLATQLTIPTIADGNPNDHRRDPASLDFSESGTRGGDKCDNINNLITTGNSNFSVAEGLHSLISSVMTGFDSRAEATARSHDQLACAVDRLTGELDKLLEDAPSPFIMQHAARISGLRTRVKALNTVLKSIQRQTNNMDRMLSAGSVHETLVGESNGQQSAL</sequence>